<dbReference type="RefSeq" id="WP_268918644.1">
    <property type="nucleotide sequence ID" value="NZ_CP124548.1"/>
</dbReference>
<evidence type="ECO:0000313" key="3">
    <source>
        <dbReference type="Proteomes" id="UP001072034"/>
    </source>
</evidence>
<feature type="compositionally biased region" description="Basic and acidic residues" evidence="1">
    <location>
        <begin position="101"/>
        <end position="116"/>
    </location>
</feature>
<dbReference type="Proteomes" id="UP001072034">
    <property type="component" value="Unassembled WGS sequence"/>
</dbReference>
<gene>
    <name evidence="2" type="ORF">OHJ16_15475</name>
</gene>
<sequence length="539" mass="57701">MKRPFFGIRPPGAPTSIRPPRSAHGSGSSLFRRPGRAMPHPSRTTPTSEPPLVEPVPAPEPLRRPTRRPAPAEPSPAREPRHRPTSRPAPSEPPPARKPPQRPDHASHARGKPRDFDWGPAILTASVALIVVGLVLVGSLDNDGERNAARRARPTRATSAPRFSASSRATTPTSSNTADDSWKQAWSIDLELDDDADIRTYVSGDHLVVHDRAAGAKQQLRGYSLAGGRPQELWSITPRGRPQAMTPTVLVSSRSLIDPATGEATDAPWGSSEPVLVTDDFIITCTSRPSPACTGWDLADKTLTQRWGPVAFPGTVQPGFLDSAVTGDTHTGYALAMTGDSDSSKERGTVSFVSLADGSIMATRPQKEAGKVISLFPAADGWILLKDDEKPVTALGPDGTEQETYTASQSTSALLLTDSGIPTLDQYKKAFTSGDISWASIALSCRSQEGTCTLNGRTVTDADYGTKSSPMYKQGFTATVSERYLILNHSRSGHVRIIDRDRGGLVPRRYGPRDHVAVARADLLIAVKDSSLVGYAPAG</sequence>
<comment type="caution">
    <text evidence="2">The sequence shown here is derived from an EMBL/GenBank/DDBJ whole genome shotgun (WGS) entry which is preliminary data.</text>
</comment>
<evidence type="ECO:0000313" key="2">
    <source>
        <dbReference type="EMBL" id="MCZ0859434.1"/>
    </source>
</evidence>
<dbReference type="EMBL" id="JAPTMY010000053">
    <property type="protein sequence ID" value="MCZ0859434.1"/>
    <property type="molecule type" value="Genomic_DNA"/>
</dbReference>
<keyword evidence="3" id="KW-1185">Reference proteome</keyword>
<evidence type="ECO:0000256" key="1">
    <source>
        <dbReference type="SAM" id="MobiDB-lite"/>
    </source>
</evidence>
<proteinExistence type="predicted"/>
<reference evidence="2" key="1">
    <citation type="submission" date="2022-10" db="EMBL/GenBank/DDBJ databases">
        <title>Genome sequence of Actinomyces israelii ATCC 10048.</title>
        <authorList>
            <person name="Watt R.M."/>
            <person name="Tong W.M."/>
        </authorList>
    </citation>
    <scope>NUCLEOTIDE SEQUENCE</scope>
    <source>
        <strain evidence="2">ATCC 10048</strain>
    </source>
</reference>
<feature type="compositionally biased region" description="Pro residues" evidence="1">
    <location>
        <begin position="48"/>
        <end position="60"/>
    </location>
</feature>
<name>A0ABT4ICG0_9ACTO</name>
<feature type="region of interest" description="Disordered" evidence="1">
    <location>
        <begin position="1"/>
        <end position="116"/>
    </location>
</feature>
<organism evidence="2 3">
    <name type="scientific">Actinomyces israelii</name>
    <dbReference type="NCBI Taxonomy" id="1659"/>
    <lineage>
        <taxon>Bacteria</taxon>
        <taxon>Bacillati</taxon>
        <taxon>Actinomycetota</taxon>
        <taxon>Actinomycetes</taxon>
        <taxon>Actinomycetales</taxon>
        <taxon>Actinomycetaceae</taxon>
        <taxon>Actinomyces</taxon>
    </lineage>
</organism>
<feature type="compositionally biased region" description="Low complexity" evidence="1">
    <location>
        <begin position="155"/>
        <end position="178"/>
    </location>
</feature>
<accession>A0ABT4ICG0</accession>
<feature type="region of interest" description="Disordered" evidence="1">
    <location>
        <begin position="146"/>
        <end position="180"/>
    </location>
</feature>
<protein>
    <submittedName>
        <fullName evidence="2">Uncharacterized protein</fullName>
    </submittedName>
</protein>